<dbReference type="InterPro" id="IPR041657">
    <property type="entry name" value="HTH_17"/>
</dbReference>
<sequence>MSNDLAEIVEGAVRRALGDCINASPWKDSPQAAVYLSCSPGTLKTWRSRGEGPAYQVVQCKLVRYHVTDLDAFVRGEAAR</sequence>
<accession>A0ABQ1H8V1</accession>
<comment type="caution">
    <text evidence="2">The sequence shown here is derived from an EMBL/GenBank/DDBJ whole genome shotgun (WGS) entry which is preliminary data.</text>
</comment>
<dbReference type="InterPro" id="IPR009061">
    <property type="entry name" value="DNA-bd_dom_put_sf"/>
</dbReference>
<dbReference type="Pfam" id="PF12728">
    <property type="entry name" value="HTH_17"/>
    <property type="match status" value="1"/>
</dbReference>
<proteinExistence type="predicted"/>
<dbReference type="RefSeq" id="WP_188449898.1">
    <property type="nucleotide sequence ID" value="NZ_BMDW01000039.1"/>
</dbReference>
<evidence type="ECO:0000313" key="3">
    <source>
        <dbReference type="Proteomes" id="UP000618591"/>
    </source>
</evidence>
<gene>
    <name evidence="2" type="ORF">GCM10011395_35570</name>
</gene>
<evidence type="ECO:0000259" key="1">
    <source>
        <dbReference type="Pfam" id="PF12728"/>
    </source>
</evidence>
<keyword evidence="3" id="KW-1185">Reference proteome</keyword>
<feature type="domain" description="Helix-turn-helix" evidence="1">
    <location>
        <begin position="30"/>
        <end position="76"/>
    </location>
</feature>
<reference evidence="3" key="1">
    <citation type="journal article" date="2019" name="Int. J. Syst. Evol. Microbiol.">
        <title>The Global Catalogue of Microorganisms (GCM) 10K type strain sequencing project: providing services to taxonomists for standard genome sequencing and annotation.</title>
        <authorList>
            <consortium name="The Broad Institute Genomics Platform"/>
            <consortium name="The Broad Institute Genome Sequencing Center for Infectious Disease"/>
            <person name="Wu L."/>
            <person name="Ma J."/>
        </authorList>
    </citation>
    <scope>NUCLEOTIDE SEQUENCE [LARGE SCALE GENOMIC DNA]</scope>
    <source>
        <strain evidence="3">CGMCC 1.10106</strain>
    </source>
</reference>
<dbReference type="Proteomes" id="UP000618591">
    <property type="component" value="Unassembled WGS sequence"/>
</dbReference>
<organism evidence="2 3">
    <name type="scientific">Sphingomonas psychrolutea</name>
    <dbReference type="NCBI Taxonomy" id="1259676"/>
    <lineage>
        <taxon>Bacteria</taxon>
        <taxon>Pseudomonadati</taxon>
        <taxon>Pseudomonadota</taxon>
        <taxon>Alphaproteobacteria</taxon>
        <taxon>Sphingomonadales</taxon>
        <taxon>Sphingomonadaceae</taxon>
        <taxon>Sphingomonas</taxon>
    </lineage>
</organism>
<evidence type="ECO:0000313" key="2">
    <source>
        <dbReference type="EMBL" id="GGA62203.1"/>
    </source>
</evidence>
<dbReference type="EMBL" id="BMDW01000039">
    <property type="protein sequence ID" value="GGA62203.1"/>
    <property type="molecule type" value="Genomic_DNA"/>
</dbReference>
<name>A0ABQ1H8V1_9SPHN</name>
<dbReference type="SUPFAM" id="SSF46955">
    <property type="entry name" value="Putative DNA-binding domain"/>
    <property type="match status" value="1"/>
</dbReference>
<protein>
    <recommendedName>
        <fullName evidence="1">Helix-turn-helix domain-containing protein</fullName>
    </recommendedName>
</protein>